<evidence type="ECO:0000313" key="9">
    <source>
        <dbReference type="EMBL" id="GMM38975.1"/>
    </source>
</evidence>
<dbReference type="SUPFAM" id="SSF57701">
    <property type="entry name" value="Zn2/Cys6 DNA-binding domain"/>
    <property type="match status" value="1"/>
</dbReference>
<evidence type="ECO:0000256" key="5">
    <source>
        <dbReference type="ARBA" id="ARBA00023163"/>
    </source>
</evidence>
<feature type="compositionally biased region" description="Polar residues" evidence="7">
    <location>
        <begin position="370"/>
        <end position="381"/>
    </location>
</feature>
<feature type="compositionally biased region" description="Polar residues" evidence="7">
    <location>
        <begin position="142"/>
        <end position="162"/>
    </location>
</feature>
<reference evidence="9 10" key="1">
    <citation type="journal article" date="2023" name="Elife">
        <title>Identification of key yeast species and microbe-microbe interactions impacting larval growth of Drosophila in the wild.</title>
        <authorList>
            <person name="Mure A."/>
            <person name="Sugiura Y."/>
            <person name="Maeda R."/>
            <person name="Honda K."/>
            <person name="Sakurai N."/>
            <person name="Takahashi Y."/>
            <person name="Watada M."/>
            <person name="Katoh T."/>
            <person name="Gotoh A."/>
            <person name="Gotoh Y."/>
            <person name="Taniguchi I."/>
            <person name="Nakamura K."/>
            <person name="Hayashi T."/>
            <person name="Katayama T."/>
            <person name="Uemura T."/>
            <person name="Hattori Y."/>
        </authorList>
    </citation>
    <scope>NUCLEOTIDE SEQUENCE [LARGE SCALE GENOMIC DNA]</scope>
    <source>
        <strain evidence="9 10">SC-9</strain>
    </source>
</reference>
<evidence type="ECO:0000313" key="10">
    <source>
        <dbReference type="Proteomes" id="UP001360560"/>
    </source>
</evidence>
<dbReference type="InterPro" id="IPR036864">
    <property type="entry name" value="Zn2-C6_fun-type_DNA-bd_sf"/>
</dbReference>
<keyword evidence="4" id="KW-0238">DNA-binding</keyword>
<evidence type="ECO:0000259" key="8">
    <source>
        <dbReference type="PROSITE" id="PS50048"/>
    </source>
</evidence>
<dbReference type="PANTHER" id="PTHR31944">
    <property type="entry name" value="HEME-RESPONSIVE ZINC FINGER TRANSCRIPTION FACTOR HAP1"/>
    <property type="match status" value="1"/>
</dbReference>
<feature type="compositionally biased region" description="Polar residues" evidence="7">
    <location>
        <begin position="170"/>
        <end position="183"/>
    </location>
</feature>
<dbReference type="Proteomes" id="UP001360560">
    <property type="component" value="Unassembled WGS sequence"/>
</dbReference>
<evidence type="ECO:0000256" key="1">
    <source>
        <dbReference type="ARBA" id="ARBA00022723"/>
    </source>
</evidence>
<keyword evidence="2" id="KW-0862">Zinc</keyword>
<dbReference type="GO" id="GO:0001228">
    <property type="term" value="F:DNA-binding transcription activator activity, RNA polymerase II-specific"/>
    <property type="evidence" value="ECO:0007669"/>
    <property type="project" value="TreeGrafter"/>
</dbReference>
<keyword evidence="10" id="KW-1185">Reference proteome</keyword>
<feature type="compositionally biased region" description="Polar residues" evidence="7">
    <location>
        <begin position="191"/>
        <end position="212"/>
    </location>
</feature>
<sequence>MSFVASGKSSPPNPSNQAMKRQRVPVSCAVCRKRKIKCDRKKPHCTSCIKSGIQYLCLYEKPAWINAGGSSMGISKPTEPPGQGPKPTESASKRVVFKNNPSSPVSLPPVRGAEFPATIAANGSSPRFLTPSNVPILLPNPFESSRNGATASQTSINGSIDNPSPPCQDPVSTTTSSEGSNLEATKDNEKTYPNVTAPSPTSIPSENTDSNNSLVHKEIEMLKDRINRLQASVYMTQLSKPNGNNNDRQSPSPFSISPRNGLGSLNIRNQSQISPDLRSSATPTFVRNDSVQLENNQRHDDDGSKIKSSANGNEQNSYNNDLKTTNIDLDNMEMDSPSFLTGFGLTGQGNKRSANVNSNSSNVTSIATSKQASSNGGKSSEYNMSESAFFDNFMKSIQKSDFLNYINLNMDINDNGQLMYSVPASLSNKFTTEESESTLDLANNSKTVKSGSFDNLQFSFSAPQNMLFFESFNSIWLAFENDFYIKSSFQLACVDICPLLAYCNQLLSGSGRFKDPTNEELSSASLSINFPLSSLVTKNDLRIVRDCIKANIGLERHFIEPIINTPSGFSTFDPVTQEFLTLANPRYRVLERVYLKALFKKIHDYIPERKVVILLLSRFFKTICHAFPYLHKGTVLMSVQDLDEILHADLEFEEITKRFMENSVTYTLDNIGILFVILHISYTVVVDRIKEKVCESKFNENSLDSAEKYLISLDDIKFNKFIHIAKTCFSFNFKLDDIYENFHKVKFGLAKVQLGLSLLLNNLCFEDQMKNDGIFFKNVCEHSIFDSACGYSDTSCDSTPNTATTESTTESTVDSKMFDDDYYAKDFVNSINSEKAPRARNTNKAKNGNFSFKSKNFMLSVQNLLMDNANTFNKLFDFAFALKMNHDPMDFIDLNLVLGHSGDMSYNVKDTLQIIKSWRLTWLEIVHCDRIFSMILGTRTHIDDDVYDNNLKGFSLSDNLLESPEDKVVFRNISKRRKVQKYIFSPICKLYTKVNKQNFKVKLKDYLAIINSIDNFIQFHNDYRVEELFDFVDGFKRRYPIYFRNIETLNDQEKEIYYDIENKSISKSFEVINSLSYFMFSIGAQFSLYYTLFSHLDRLICFERSKNDVPVFKKIFINTETIFVQLIAILRRIFGAPHYRKFFFNHFKVLIKRSLEPFLLSMYVHQIGVIIRLYHTIRLLKDFSNEGKSQIDPLQNYKVIDDNAEKIVNWNILLNKIISSVKEIEQLLKTTNNYDNESLLQDLTPEQFELHERVNHHSLKTNSLYSSELIAIISLENAILSTMNLESNMEMFEDDIRFDSMDMCNVKLKRFATTNGKSVILPNFNSFLYFDNTEISYIANELMKDFSAEAPGVSSTT</sequence>
<keyword evidence="5" id="KW-0804">Transcription</keyword>
<dbReference type="Gene3D" id="4.10.240.10">
    <property type="entry name" value="Zn(2)-C6 fungal-type DNA-binding domain"/>
    <property type="match status" value="1"/>
</dbReference>
<dbReference type="GO" id="GO:0008270">
    <property type="term" value="F:zinc ion binding"/>
    <property type="evidence" value="ECO:0007669"/>
    <property type="project" value="InterPro"/>
</dbReference>
<dbReference type="PROSITE" id="PS00463">
    <property type="entry name" value="ZN2_CY6_FUNGAL_1"/>
    <property type="match status" value="1"/>
</dbReference>
<accession>A0AAV5QXX8</accession>
<dbReference type="Pfam" id="PF00172">
    <property type="entry name" value="Zn_clus"/>
    <property type="match status" value="1"/>
</dbReference>
<dbReference type="GO" id="GO:0000978">
    <property type="term" value="F:RNA polymerase II cis-regulatory region sequence-specific DNA binding"/>
    <property type="evidence" value="ECO:0007669"/>
    <property type="project" value="TreeGrafter"/>
</dbReference>
<organism evidence="9 10">
    <name type="scientific">Saccharomycopsis crataegensis</name>
    <dbReference type="NCBI Taxonomy" id="43959"/>
    <lineage>
        <taxon>Eukaryota</taxon>
        <taxon>Fungi</taxon>
        <taxon>Dikarya</taxon>
        <taxon>Ascomycota</taxon>
        <taxon>Saccharomycotina</taxon>
        <taxon>Saccharomycetes</taxon>
        <taxon>Saccharomycopsidaceae</taxon>
        <taxon>Saccharomycopsis</taxon>
    </lineage>
</organism>
<feature type="region of interest" description="Disordered" evidence="7">
    <location>
        <begin position="351"/>
        <end position="381"/>
    </location>
</feature>
<dbReference type="GeneID" id="90076963"/>
<dbReference type="CDD" id="cd00067">
    <property type="entry name" value="GAL4"/>
    <property type="match status" value="1"/>
</dbReference>
<feature type="region of interest" description="Disordered" evidence="7">
    <location>
        <begin position="140"/>
        <end position="212"/>
    </location>
</feature>
<feature type="region of interest" description="Disordered" evidence="7">
    <location>
        <begin position="1"/>
        <end position="23"/>
    </location>
</feature>
<evidence type="ECO:0000256" key="3">
    <source>
        <dbReference type="ARBA" id="ARBA00023015"/>
    </source>
</evidence>
<comment type="caution">
    <text evidence="9">The sequence shown here is derived from an EMBL/GenBank/DDBJ whole genome shotgun (WGS) entry which is preliminary data.</text>
</comment>
<dbReference type="SMART" id="SM00066">
    <property type="entry name" value="GAL4"/>
    <property type="match status" value="1"/>
</dbReference>
<evidence type="ECO:0000256" key="4">
    <source>
        <dbReference type="ARBA" id="ARBA00023125"/>
    </source>
</evidence>
<feature type="compositionally biased region" description="Low complexity" evidence="7">
    <location>
        <begin position="353"/>
        <end position="369"/>
    </location>
</feature>
<keyword evidence="6" id="KW-0539">Nucleus</keyword>
<dbReference type="PROSITE" id="PS50048">
    <property type="entry name" value="ZN2_CY6_FUNGAL_2"/>
    <property type="match status" value="1"/>
</dbReference>
<keyword evidence="1" id="KW-0479">Metal-binding</keyword>
<dbReference type="InterPro" id="IPR001138">
    <property type="entry name" value="Zn2Cys6_DnaBD"/>
</dbReference>
<evidence type="ECO:0000256" key="6">
    <source>
        <dbReference type="ARBA" id="ARBA00023242"/>
    </source>
</evidence>
<gene>
    <name evidence="9" type="ORF">DASC09_063140</name>
</gene>
<feature type="compositionally biased region" description="Polar residues" evidence="7">
    <location>
        <begin position="306"/>
        <end position="323"/>
    </location>
</feature>
<feature type="compositionally biased region" description="Polar residues" evidence="7">
    <location>
        <begin position="266"/>
        <end position="295"/>
    </location>
</feature>
<evidence type="ECO:0000256" key="2">
    <source>
        <dbReference type="ARBA" id="ARBA00022833"/>
    </source>
</evidence>
<dbReference type="EMBL" id="BTFZ01000020">
    <property type="protein sequence ID" value="GMM38975.1"/>
    <property type="molecule type" value="Genomic_DNA"/>
</dbReference>
<evidence type="ECO:0000256" key="7">
    <source>
        <dbReference type="SAM" id="MobiDB-lite"/>
    </source>
</evidence>
<feature type="domain" description="Zn(2)-C6 fungal-type" evidence="8">
    <location>
        <begin position="27"/>
        <end position="59"/>
    </location>
</feature>
<keyword evidence="3" id="KW-0805">Transcription regulation</keyword>
<feature type="region of interest" description="Disordered" evidence="7">
    <location>
        <begin position="70"/>
        <end position="93"/>
    </location>
</feature>
<feature type="compositionally biased region" description="Polar residues" evidence="7">
    <location>
        <begin position="238"/>
        <end position="258"/>
    </location>
</feature>
<dbReference type="GO" id="GO:0005634">
    <property type="term" value="C:nucleus"/>
    <property type="evidence" value="ECO:0007669"/>
    <property type="project" value="TreeGrafter"/>
</dbReference>
<name>A0AAV5QXX8_9ASCO</name>
<dbReference type="InterPro" id="IPR051430">
    <property type="entry name" value="Fungal_TF_Env_Response"/>
</dbReference>
<proteinExistence type="predicted"/>
<feature type="compositionally biased region" description="Basic and acidic residues" evidence="7">
    <location>
        <begin position="296"/>
        <end position="305"/>
    </location>
</feature>
<feature type="compositionally biased region" description="Polar residues" evidence="7">
    <location>
        <begin position="7"/>
        <end position="19"/>
    </location>
</feature>
<protein>
    <recommendedName>
        <fullName evidence="8">Zn(2)-C6 fungal-type domain-containing protein</fullName>
    </recommendedName>
</protein>
<feature type="region of interest" description="Disordered" evidence="7">
    <location>
        <begin position="238"/>
        <end position="323"/>
    </location>
</feature>
<dbReference type="PANTHER" id="PTHR31944:SF131">
    <property type="entry name" value="HEME-RESPONSIVE ZINC FINGER TRANSCRIPTION FACTOR HAP1"/>
    <property type="match status" value="1"/>
</dbReference>
<dbReference type="RefSeq" id="XP_064855970.1">
    <property type="nucleotide sequence ID" value="XM_064999898.1"/>
</dbReference>